<name>A0ABM0VXV9_CAMSA</name>
<evidence type="ECO:0000256" key="10">
    <source>
        <dbReference type="ARBA" id="ARBA00023242"/>
    </source>
</evidence>
<feature type="compositionally biased region" description="Basic and acidic residues" evidence="12">
    <location>
        <begin position="1188"/>
        <end position="1203"/>
    </location>
</feature>
<feature type="region of interest" description="Disordered" evidence="12">
    <location>
        <begin position="362"/>
        <end position="399"/>
    </location>
</feature>
<keyword evidence="5" id="KW-0863">Zinc-finger</keyword>
<evidence type="ECO:0000256" key="4">
    <source>
        <dbReference type="ARBA" id="ARBA00022723"/>
    </source>
</evidence>
<dbReference type="Gene3D" id="1.20.1020.10">
    <property type="entry name" value="TAZ domain"/>
    <property type="match status" value="2"/>
</dbReference>
<comment type="catalytic activity">
    <reaction evidence="11">
        <text>L-lysyl-[protein] + acetyl-CoA = N(6)-acetyl-L-lysyl-[protein] + CoA + H(+)</text>
        <dbReference type="Rhea" id="RHEA:45948"/>
        <dbReference type="Rhea" id="RHEA-COMP:9752"/>
        <dbReference type="Rhea" id="RHEA-COMP:10731"/>
        <dbReference type="ChEBI" id="CHEBI:15378"/>
        <dbReference type="ChEBI" id="CHEBI:29969"/>
        <dbReference type="ChEBI" id="CHEBI:57287"/>
        <dbReference type="ChEBI" id="CHEBI:57288"/>
        <dbReference type="ChEBI" id="CHEBI:61930"/>
        <dbReference type="EC" id="2.3.1.48"/>
    </reaction>
</comment>
<dbReference type="InterPro" id="IPR013178">
    <property type="entry name" value="Histone_AcTrfase_Rtt109/CBP"/>
</dbReference>
<keyword evidence="7" id="KW-0156">Chromatin regulator</keyword>
<keyword evidence="4" id="KW-0479">Metal-binding</keyword>
<keyword evidence="3" id="KW-0808">Transferase</keyword>
<feature type="compositionally biased region" description="Polar residues" evidence="12">
    <location>
        <begin position="223"/>
        <end position="233"/>
    </location>
</feature>
<keyword evidence="10" id="KW-0539">Nucleus</keyword>
<feature type="compositionally biased region" description="Basic and acidic residues" evidence="12">
    <location>
        <begin position="777"/>
        <end position="787"/>
    </location>
</feature>
<dbReference type="Proteomes" id="UP000694864">
    <property type="component" value="Chromosome 14"/>
</dbReference>
<evidence type="ECO:0000256" key="12">
    <source>
        <dbReference type="SAM" id="MobiDB-lite"/>
    </source>
</evidence>
<evidence type="ECO:0000313" key="15">
    <source>
        <dbReference type="RefSeq" id="XP_010462743.1"/>
    </source>
</evidence>
<keyword evidence="8" id="KW-0805">Transcription regulation</keyword>
<evidence type="ECO:0000313" key="14">
    <source>
        <dbReference type="Proteomes" id="UP000694864"/>
    </source>
</evidence>
<dbReference type="PROSITE" id="PS50134">
    <property type="entry name" value="ZF_TAZ"/>
    <property type="match status" value="2"/>
</dbReference>
<protein>
    <recommendedName>
        <fullName evidence="2">histone acetyltransferase</fullName>
        <ecNumber evidence="2">2.3.1.48</ecNumber>
    </recommendedName>
</protein>
<dbReference type="PANTHER" id="PTHR13808">
    <property type="entry name" value="CBP/P300-RELATED"/>
    <property type="match status" value="1"/>
</dbReference>
<feature type="domain" description="TAZ-type" evidence="13">
    <location>
        <begin position="605"/>
        <end position="684"/>
    </location>
</feature>
<feature type="compositionally biased region" description="Polar residues" evidence="12">
    <location>
        <begin position="298"/>
        <end position="307"/>
    </location>
</feature>
<evidence type="ECO:0000256" key="7">
    <source>
        <dbReference type="ARBA" id="ARBA00022853"/>
    </source>
</evidence>
<dbReference type="PANTHER" id="PTHR13808:SF1">
    <property type="entry name" value="HISTONE ACETYLTRANSFERASE"/>
    <property type="match status" value="1"/>
</dbReference>
<keyword evidence="6" id="KW-0862">Zinc</keyword>
<feature type="compositionally biased region" description="Low complexity" evidence="12">
    <location>
        <begin position="375"/>
        <end position="399"/>
    </location>
</feature>
<sequence>MNVQAHMSGQVPNQGTMPQNNGNSQMQQNLVGAATGAVTAPGASTGVVGPSRNIIGAMDHEVQKLRQYMQTLVFTMLQQRQPSPTDAASRAKYIDVAKRIEDGLFKMATSKDDYMNRSTLELRITSLIKGRPVNNYSQRHANSSSVGTMIPTPGLSHTAGNPNSMVTSSVDATVAGNTNITSTAVNTGSPLIAGGVHRGNMSNGFQHSSRNFSLGSGGKMASMGSQRSTSQMIPTPGFVNSASNNNGGGFSAEPTMIPQSQQQQQQQRQHTGGQNSHTLSNQMAAGLRPDIQPKPSGVANSSVNGTVGVNEKSVDSGSSYTNASKKLQQGEGYSTTNPDPFHGAITSVGTVTNAQNIKPASFQSVSRVNSSLSHQQQFQQPPNRSQQQPNQIQQQQQQFLNQRKLKQQILQQHRLASNDGLGKAQVDSDMITNVKHEPGMENQNQAMHSQASERFQLSQLQNQYQKSGEDCHADAQPLPVKSQSDICTSLPQNSQQIQQMLHPQNIGTDSINSFSNLAVGVKSESNPRGQWPSQSQEHTQMPNAISSEKHIQQDFHQRITGSDEAQPNNLTGGCVIGQNHTSSISESPNMQNSVGTTCTYGKISRDPKFRNQQRWLLFLRHARSCKPPGGKCQDRNCVTVQKLWSHMDNCSEPKCPYPRCLPTKELIGHYKNCKDPRCPVCVPVKTYQQQANVQALARLKSDSSAVSSVNRSVVSNVPLHANAGTVSGAPRCADTLDNLQPSIKRLKVEQSFQPVVPETENCKRSIVSTTEADLPQDAERKDHKPLKSETVEVKAEIPDVPFQTGFGIKEVKNEAVDNVPKPRLVSEHGLSGDSPKQENIKMEKKPEPKEEDLVDNPERASKSGKPKIKGVSLTELFTPEQVREHIRGLRQWVGQVCNFFFEKFTEKQIQQMLHPQNIGTDSINSFSNLAVGVKSESNPRGQWPSQSQEHTQMPNAISSEKHIQQDFHQRITGSDEAQPNNLTGGCVIGQNHTSSISESPNMQNSVGTTCTYGKISRDPKFRNQQRWLLFLRHARSCKPPGGKCQDRNCVTVQKLWSHMDNCSEPKCPYPRCLHTKALIGHYKNCKDPRCPVCVPVKTYQQANVQALARLKSDSSAVSSVNRSVVSNDALHANAGTVSGAPRCADTLDNLQPSIKRLKVEQSFQPVVPETENCKRSIVSTTEADLPQDAERKDHKPLKSETVEVKAEIPDVPVQTGFDIKEVKNEAVDNVPKPRLVSEHGLSGDSPK</sequence>
<feature type="compositionally biased region" description="Polar residues" evidence="12">
    <location>
        <begin position="362"/>
        <end position="374"/>
    </location>
</feature>
<keyword evidence="14" id="KW-1185">Reference proteome</keyword>
<feature type="region of interest" description="Disordered" evidence="12">
    <location>
        <begin position="206"/>
        <end position="341"/>
    </location>
</feature>
<evidence type="ECO:0000259" key="13">
    <source>
        <dbReference type="PROSITE" id="PS50134"/>
    </source>
</evidence>
<dbReference type="Pfam" id="PF02135">
    <property type="entry name" value="zf-TAZ"/>
    <property type="match status" value="2"/>
</dbReference>
<evidence type="ECO:0000256" key="2">
    <source>
        <dbReference type="ARBA" id="ARBA00013184"/>
    </source>
</evidence>
<feature type="region of interest" description="Disordered" evidence="12">
    <location>
        <begin position="1182"/>
        <end position="1203"/>
    </location>
</feature>
<dbReference type="RefSeq" id="XP_010462743.1">
    <property type="nucleotide sequence ID" value="XM_010464441.1"/>
</dbReference>
<feature type="compositionally biased region" description="Polar residues" evidence="12">
    <location>
        <begin position="315"/>
        <end position="338"/>
    </location>
</feature>
<evidence type="ECO:0000256" key="6">
    <source>
        <dbReference type="ARBA" id="ARBA00022833"/>
    </source>
</evidence>
<dbReference type="InterPro" id="IPR000197">
    <property type="entry name" value="Znf_TAZ"/>
</dbReference>
<evidence type="ECO:0000256" key="11">
    <source>
        <dbReference type="ARBA" id="ARBA00048017"/>
    </source>
</evidence>
<proteinExistence type="predicted"/>
<evidence type="ECO:0000256" key="5">
    <source>
        <dbReference type="ARBA" id="ARBA00022771"/>
    </source>
</evidence>
<comment type="subcellular location">
    <subcellularLocation>
        <location evidence="1">Nucleus</location>
    </subcellularLocation>
</comment>
<feature type="compositionally biased region" description="Basic and acidic residues" evidence="12">
    <location>
        <begin position="835"/>
        <end position="848"/>
    </location>
</feature>
<reference evidence="14" key="1">
    <citation type="journal article" date="2014" name="Nat. Commun.">
        <title>The emerging biofuel crop Camelina sativa retains a highly undifferentiated hexaploid genome structure.</title>
        <authorList>
            <person name="Kagale S."/>
            <person name="Koh C."/>
            <person name="Nixon J."/>
            <person name="Bollina V."/>
            <person name="Clarke W.E."/>
            <person name="Tuteja R."/>
            <person name="Spillane C."/>
            <person name="Robinson S.J."/>
            <person name="Links M.G."/>
            <person name="Clarke C."/>
            <person name="Higgins E.E."/>
            <person name="Huebert T."/>
            <person name="Sharpe A.G."/>
            <person name="Parkin I.A."/>
        </authorList>
    </citation>
    <scope>NUCLEOTIDE SEQUENCE [LARGE SCALE GENOMIC DNA]</scope>
    <source>
        <strain evidence="14">cv. DH55</strain>
    </source>
</reference>
<evidence type="ECO:0000256" key="1">
    <source>
        <dbReference type="ARBA" id="ARBA00004123"/>
    </source>
</evidence>
<feature type="region of interest" description="Disordered" evidence="12">
    <location>
        <begin position="1"/>
        <end position="25"/>
    </location>
</feature>
<dbReference type="SUPFAM" id="SSF57933">
    <property type="entry name" value="TAZ domain"/>
    <property type="match status" value="2"/>
</dbReference>
<dbReference type="EC" id="2.3.1.48" evidence="2"/>
<evidence type="ECO:0000256" key="8">
    <source>
        <dbReference type="ARBA" id="ARBA00023015"/>
    </source>
</evidence>
<evidence type="ECO:0000256" key="3">
    <source>
        <dbReference type="ARBA" id="ARBA00022679"/>
    </source>
</evidence>
<feature type="region of interest" description="Disordered" evidence="12">
    <location>
        <begin position="819"/>
        <end position="867"/>
    </location>
</feature>
<dbReference type="GeneID" id="104743344"/>
<dbReference type="InterPro" id="IPR035898">
    <property type="entry name" value="TAZ_dom_sf"/>
</dbReference>
<feature type="compositionally biased region" description="Low complexity" evidence="12">
    <location>
        <begin position="259"/>
        <end position="269"/>
    </location>
</feature>
<gene>
    <name evidence="15" type="primary">LOC104743344</name>
</gene>
<organism evidence="14 15">
    <name type="scientific">Camelina sativa</name>
    <name type="common">False flax</name>
    <name type="synonym">Myagrum sativum</name>
    <dbReference type="NCBI Taxonomy" id="90675"/>
    <lineage>
        <taxon>Eukaryota</taxon>
        <taxon>Viridiplantae</taxon>
        <taxon>Streptophyta</taxon>
        <taxon>Embryophyta</taxon>
        <taxon>Tracheophyta</taxon>
        <taxon>Spermatophyta</taxon>
        <taxon>Magnoliopsida</taxon>
        <taxon>eudicotyledons</taxon>
        <taxon>Gunneridae</taxon>
        <taxon>Pentapetalae</taxon>
        <taxon>rosids</taxon>
        <taxon>malvids</taxon>
        <taxon>Brassicales</taxon>
        <taxon>Brassicaceae</taxon>
        <taxon>Camelineae</taxon>
        <taxon>Camelina</taxon>
    </lineage>
</organism>
<reference evidence="15" key="2">
    <citation type="submission" date="2025-08" db="UniProtKB">
        <authorList>
            <consortium name="RefSeq"/>
        </authorList>
    </citation>
    <scope>IDENTIFICATION</scope>
    <source>
        <tissue evidence="15">Leaf</tissue>
    </source>
</reference>
<keyword evidence="9" id="KW-0804">Transcription</keyword>
<feature type="compositionally biased region" description="Polar residues" evidence="12">
    <location>
        <begin position="270"/>
        <end position="283"/>
    </location>
</feature>
<accession>A0ABM0VXV9</accession>
<feature type="domain" description="TAZ-type" evidence="13">
    <location>
        <begin position="1017"/>
        <end position="1096"/>
    </location>
</feature>
<feature type="region of interest" description="Disordered" evidence="12">
    <location>
        <begin position="766"/>
        <end position="787"/>
    </location>
</feature>
<dbReference type="SMART" id="SM00551">
    <property type="entry name" value="ZnF_TAZ"/>
    <property type="match status" value="2"/>
</dbReference>
<evidence type="ECO:0000256" key="9">
    <source>
        <dbReference type="ARBA" id="ARBA00023163"/>
    </source>
</evidence>